<dbReference type="EMBL" id="JAWDJR010000013">
    <property type="protein sequence ID" value="KAK9964457.1"/>
    <property type="molecule type" value="Genomic_DNA"/>
</dbReference>
<comment type="caution">
    <text evidence="2">The sequence shown here is derived from an EMBL/GenBank/DDBJ whole genome shotgun (WGS) entry which is preliminary data.</text>
</comment>
<keyword evidence="3" id="KW-1185">Reference proteome</keyword>
<evidence type="ECO:0000313" key="3">
    <source>
        <dbReference type="Proteomes" id="UP001479290"/>
    </source>
</evidence>
<feature type="region of interest" description="Disordered" evidence="1">
    <location>
        <begin position="1"/>
        <end position="29"/>
    </location>
</feature>
<protein>
    <submittedName>
        <fullName evidence="2">Uncharacterized protein</fullName>
    </submittedName>
</protein>
<sequence length="56" mass="6410">MSSVSAGIQAIRSKQQHMKETQLPYSLQPSSATLQIPQREMFASSHRRFSRLSAYR</sequence>
<feature type="non-terminal residue" evidence="2">
    <location>
        <position position="56"/>
    </location>
</feature>
<gene>
    <name evidence="2" type="ORF">ABG768_005628</name>
</gene>
<accession>A0AAW1ZSU3</accession>
<dbReference type="Proteomes" id="UP001479290">
    <property type="component" value="Unassembled WGS sequence"/>
</dbReference>
<proteinExistence type="predicted"/>
<organism evidence="2 3">
    <name type="scientific">Culter alburnus</name>
    <name type="common">Topmouth culter</name>
    <dbReference type="NCBI Taxonomy" id="194366"/>
    <lineage>
        <taxon>Eukaryota</taxon>
        <taxon>Metazoa</taxon>
        <taxon>Chordata</taxon>
        <taxon>Craniata</taxon>
        <taxon>Vertebrata</taxon>
        <taxon>Euteleostomi</taxon>
        <taxon>Actinopterygii</taxon>
        <taxon>Neopterygii</taxon>
        <taxon>Teleostei</taxon>
        <taxon>Ostariophysi</taxon>
        <taxon>Cypriniformes</taxon>
        <taxon>Xenocyprididae</taxon>
        <taxon>Xenocypridinae</taxon>
        <taxon>Culter</taxon>
    </lineage>
</organism>
<evidence type="ECO:0000313" key="2">
    <source>
        <dbReference type="EMBL" id="KAK9964457.1"/>
    </source>
</evidence>
<name>A0AAW1ZSU3_CULAL</name>
<evidence type="ECO:0000256" key="1">
    <source>
        <dbReference type="SAM" id="MobiDB-lite"/>
    </source>
</evidence>
<dbReference type="AlphaFoldDB" id="A0AAW1ZSU3"/>
<reference evidence="2 3" key="1">
    <citation type="submission" date="2024-05" db="EMBL/GenBank/DDBJ databases">
        <title>A high-quality chromosomal-level genome assembly of Topmouth culter (Culter alburnus).</title>
        <authorList>
            <person name="Zhao H."/>
        </authorList>
    </citation>
    <scope>NUCLEOTIDE SEQUENCE [LARGE SCALE GENOMIC DNA]</scope>
    <source>
        <strain evidence="2">CATC2023</strain>
        <tissue evidence="2">Muscle</tissue>
    </source>
</reference>